<dbReference type="EMBL" id="LR796290">
    <property type="protein sequence ID" value="CAB4135084.1"/>
    <property type="molecule type" value="Genomic_DNA"/>
</dbReference>
<dbReference type="InterPro" id="IPR000424">
    <property type="entry name" value="Primosome_PriB/ssb"/>
</dbReference>
<dbReference type="CDD" id="cd04496">
    <property type="entry name" value="SSB_OBF"/>
    <property type="match status" value="1"/>
</dbReference>
<dbReference type="SUPFAM" id="SSF50249">
    <property type="entry name" value="Nucleic acid-binding proteins"/>
    <property type="match status" value="1"/>
</dbReference>
<proteinExistence type="predicted"/>
<dbReference type="Gene3D" id="2.40.50.140">
    <property type="entry name" value="Nucleic acid-binding proteins"/>
    <property type="match status" value="1"/>
</dbReference>
<evidence type="ECO:0000256" key="1">
    <source>
        <dbReference type="ARBA" id="ARBA00023125"/>
    </source>
</evidence>
<gene>
    <name evidence="4" type="ORF">UFOVP275_69</name>
</gene>
<accession>A0A6J5LKP7</accession>
<evidence type="ECO:0000256" key="3">
    <source>
        <dbReference type="SAM" id="MobiDB-lite"/>
    </source>
</evidence>
<dbReference type="GO" id="GO:0003697">
    <property type="term" value="F:single-stranded DNA binding"/>
    <property type="evidence" value="ECO:0007669"/>
    <property type="project" value="InterPro"/>
</dbReference>
<feature type="region of interest" description="Disordered" evidence="3">
    <location>
        <begin position="107"/>
        <end position="147"/>
    </location>
</feature>
<dbReference type="InterPro" id="IPR012340">
    <property type="entry name" value="NA-bd_OB-fold"/>
</dbReference>
<reference evidence="4" key="1">
    <citation type="submission" date="2020-04" db="EMBL/GenBank/DDBJ databases">
        <authorList>
            <person name="Chiriac C."/>
            <person name="Salcher M."/>
            <person name="Ghai R."/>
            <person name="Kavagutti S V."/>
        </authorList>
    </citation>
    <scope>NUCLEOTIDE SEQUENCE</scope>
</reference>
<keyword evidence="1 2" id="KW-0238">DNA-binding</keyword>
<name>A0A6J5LKP7_9CAUD</name>
<sequence length="147" mass="15991">MAKMYGVFRLGRDAEVRFTPSGKAVANLALAYNYGQAEAGNQRPTQWIEASIWDKRAEALAPYLLKGNQIGATISDVRIETYESAKGAGYKLVGRVDDVELISREVDKKPAQQVPVPQAPPAVDRQPAPAAIHAGSGFDDMDDDLQF</sequence>
<organism evidence="4">
    <name type="scientific">uncultured Caudovirales phage</name>
    <dbReference type="NCBI Taxonomy" id="2100421"/>
    <lineage>
        <taxon>Viruses</taxon>
        <taxon>Duplodnaviria</taxon>
        <taxon>Heunggongvirae</taxon>
        <taxon>Uroviricota</taxon>
        <taxon>Caudoviricetes</taxon>
        <taxon>Peduoviridae</taxon>
        <taxon>Maltschvirus</taxon>
        <taxon>Maltschvirus maltsch</taxon>
    </lineage>
</organism>
<dbReference type="PROSITE" id="PS50935">
    <property type="entry name" value="SSB"/>
    <property type="match status" value="1"/>
</dbReference>
<protein>
    <submittedName>
        <fullName evidence="4">Ssb Single-stranded DNA-binding protein</fullName>
    </submittedName>
</protein>
<evidence type="ECO:0000313" key="4">
    <source>
        <dbReference type="EMBL" id="CAB4135084.1"/>
    </source>
</evidence>
<evidence type="ECO:0000256" key="2">
    <source>
        <dbReference type="PROSITE-ProRule" id="PRU00252"/>
    </source>
</evidence>
<dbReference type="Pfam" id="PF00436">
    <property type="entry name" value="SSB"/>
    <property type="match status" value="1"/>
</dbReference>
<feature type="compositionally biased region" description="Low complexity" evidence="3">
    <location>
        <begin position="111"/>
        <end position="131"/>
    </location>
</feature>